<evidence type="ECO:0000313" key="1">
    <source>
        <dbReference type="EMBL" id="CDP98486.1"/>
    </source>
</evidence>
<reference evidence="1" key="2">
    <citation type="submission" date="2012-12" db="EMBL/GenBank/DDBJ databases">
        <authorList>
            <consortium name="WormBase Consortium"/>
            <person name="Ghedin E."/>
            <person name="Paulini M."/>
        </authorList>
    </citation>
    <scope>NUCLEOTIDE SEQUENCE</scope>
    <source>
        <strain evidence="1">FR3</strain>
    </source>
</reference>
<name>A0A1I9G3L1_BRUMA</name>
<dbReference type="EMBL" id="LN856998">
    <property type="protein sequence ID" value="CDP98486.1"/>
    <property type="molecule type" value="Genomic_DNA"/>
</dbReference>
<organism evidence="1">
    <name type="scientific">Brugia malayi</name>
    <name type="common">Filarial nematode worm</name>
    <dbReference type="NCBI Taxonomy" id="6279"/>
    <lineage>
        <taxon>Eukaryota</taxon>
        <taxon>Metazoa</taxon>
        <taxon>Ecdysozoa</taxon>
        <taxon>Nematoda</taxon>
        <taxon>Chromadorea</taxon>
        <taxon>Rhabditida</taxon>
        <taxon>Spirurina</taxon>
        <taxon>Spiruromorpha</taxon>
        <taxon>Filarioidea</taxon>
        <taxon>Onchocercidae</taxon>
        <taxon>Brugia</taxon>
    </lineage>
</organism>
<sequence>MKAISSKYIGGDNSCKKKYDIKPNKSKIFNANWCLIIKHPSVQLLTSSKKKFKEANVET</sequence>
<dbReference type="AlphaFoldDB" id="A0A1I9G3L1"/>
<protein>
    <submittedName>
        <fullName evidence="1">Bm1434</fullName>
    </submittedName>
</protein>
<reference evidence="1" key="1">
    <citation type="journal article" date="2007" name="Science">
        <title>Draft genome of the filarial nematode parasite Brugia malayi.</title>
        <authorList>
            <person name="Ghedin E."/>
            <person name="Wang S."/>
            <person name="Spiro D."/>
            <person name="Caler E."/>
            <person name="Zhao Q."/>
            <person name="Crabtree J."/>
            <person name="Allen J.E."/>
            <person name="Delcher A.L."/>
            <person name="Guiliano D.B."/>
            <person name="Miranda-Saavedra D."/>
            <person name="Angiuoli S.V."/>
            <person name="Creasy T."/>
            <person name="Amedeo P."/>
            <person name="Haas B."/>
            <person name="El-Sayed N.M."/>
            <person name="Wortman J.R."/>
            <person name="Feldblyum T."/>
            <person name="Tallon L."/>
            <person name="Schatz M."/>
            <person name="Shumway M."/>
            <person name="Koo H."/>
            <person name="Salzberg S.L."/>
            <person name="Schobel S."/>
            <person name="Pertea M."/>
            <person name="Pop M."/>
            <person name="White O."/>
            <person name="Barton G.J."/>
            <person name="Carlow C.K."/>
            <person name="Crawford M.J."/>
            <person name="Daub J."/>
            <person name="Dimmic M.W."/>
            <person name="Estes C.F."/>
            <person name="Foster J.M."/>
            <person name="Ganatra M."/>
            <person name="Gregory W.F."/>
            <person name="Johnson N.M."/>
            <person name="Jin J."/>
            <person name="Komuniecki R."/>
            <person name="Korf I."/>
            <person name="Kumar S."/>
            <person name="Laney S."/>
            <person name="Li B.W."/>
            <person name="Li W."/>
            <person name="Lindblom T.H."/>
            <person name="Lustigman S."/>
            <person name="Ma D."/>
            <person name="Maina C.V."/>
            <person name="Martin D.M."/>
            <person name="McCarter J.P."/>
            <person name="McReynolds L."/>
            <person name="Mitreva M."/>
            <person name="Nutman T.B."/>
            <person name="Parkinson J."/>
            <person name="Peregrin-Alvarez J.M."/>
            <person name="Poole C."/>
            <person name="Ren Q."/>
            <person name="Saunders L."/>
            <person name="Sluder A.E."/>
            <person name="Smith K."/>
            <person name="Stanke M."/>
            <person name="Unnasch T.R."/>
            <person name="Ware J."/>
            <person name="Wei A.D."/>
            <person name="Weil G."/>
            <person name="Williams D.J."/>
            <person name="Zhang Y."/>
            <person name="Williams S.A."/>
            <person name="Fraser-Liggett C."/>
            <person name="Slatko B."/>
            <person name="Blaxter M.L."/>
            <person name="Scott A.L."/>
        </authorList>
    </citation>
    <scope>NUCLEOTIDE SEQUENCE</scope>
    <source>
        <strain evidence="1">FR3</strain>
    </source>
</reference>
<gene>
    <name evidence="1" type="primary">Bm1434</name>
    <name evidence="1" type="ORF">BM_Bm1434</name>
</gene>
<proteinExistence type="predicted"/>
<accession>A0A1I9G3L1</accession>